<accession>A0A1H7I4V4</accession>
<dbReference type="SUPFAM" id="SSF46929">
    <property type="entry name" value="DNA helicase RuvA subunit, C-terminal domain"/>
    <property type="match status" value="1"/>
</dbReference>
<dbReference type="SMART" id="SM00278">
    <property type="entry name" value="HhH1"/>
    <property type="match status" value="2"/>
</dbReference>
<comment type="subcellular location">
    <subcellularLocation>
        <location evidence="6">Cytoplasm</location>
    </subcellularLocation>
</comment>
<comment type="domain">
    <text evidence="6">Has three domains with a flexible linker between the domains II and III and assumes an 'L' shape. Domain III is highly mobile and contacts RuvB.</text>
</comment>
<keyword evidence="1 6" id="KW-0963">Cytoplasm</keyword>
<dbReference type="Gene3D" id="1.10.150.20">
    <property type="entry name" value="5' to 3' exonuclease, C-terminal subdomain"/>
    <property type="match status" value="1"/>
</dbReference>
<comment type="caution">
    <text evidence="6">Lacks conserved residue(s) required for the propagation of feature annotation.</text>
</comment>
<evidence type="ECO:0000256" key="5">
    <source>
        <dbReference type="ARBA" id="ARBA00023204"/>
    </source>
</evidence>
<dbReference type="Pfam" id="PF01330">
    <property type="entry name" value="RuvA_N"/>
    <property type="match status" value="1"/>
</dbReference>
<dbReference type="SUPFAM" id="SSF50249">
    <property type="entry name" value="Nucleic acid-binding proteins"/>
    <property type="match status" value="1"/>
</dbReference>
<evidence type="ECO:0000259" key="7">
    <source>
        <dbReference type="SMART" id="SM00278"/>
    </source>
</evidence>
<evidence type="ECO:0000256" key="1">
    <source>
        <dbReference type="ARBA" id="ARBA00022490"/>
    </source>
</evidence>
<keyword evidence="5 6" id="KW-0234">DNA repair</keyword>
<dbReference type="InterPro" id="IPR010994">
    <property type="entry name" value="RuvA_2-like"/>
</dbReference>
<dbReference type="GO" id="GO:0005737">
    <property type="term" value="C:cytoplasm"/>
    <property type="evidence" value="ECO:0007669"/>
    <property type="project" value="UniProtKB-SubCell"/>
</dbReference>
<dbReference type="GO" id="GO:0006310">
    <property type="term" value="P:DNA recombination"/>
    <property type="evidence" value="ECO:0007669"/>
    <property type="project" value="UniProtKB-UniRule"/>
</dbReference>
<dbReference type="STRING" id="416943.SAMN05445871_3114"/>
<dbReference type="Pfam" id="PF14520">
    <property type="entry name" value="HHH_5"/>
    <property type="match status" value="1"/>
</dbReference>
<keyword evidence="9" id="KW-1185">Reference proteome</keyword>
<feature type="domain" description="Helix-hairpin-helix DNA-binding motif class 1" evidence="7">
    <location>
        <begin position="111"/>
        <end position="130"/>
    </location>
</feature>
<protein>
    <recommendedName>
        <fullName evidence="6">Holliday junction branch migration complex subunit RuvA</fullName>
    </recommendedName>
</protein>
<feature type="region of interest" description="Domain III" evidence="6">
    <location>
        <begin position="182"/>
        <end position="231"/>
    </location>
</feature>
<keyword evidence="3 6" id="KW-0238">DNA-binding</keyword>
<dbReference type="InterPro" id="IPR012340">
    <property type="entry name" value="NA-bd_OB-fold"/>
</dbReference>
<keyword evidence="4 6" id="KW-0233">DNA recombination</keyword>
<dbReference type="HAMAP" id="MF_00031">
    <property type="entry name" value="DNA_HJ_migration_RuvA"/>
    <property type="match status" value="1"/>
</dbReference>
<dbReference type="InterPro" id="IPR036267">
    <property type="entry name" value="RuvA_C_sf"/>
</dbReference>
<dbReference type="Proteomes" id="UP000199120">
    <property type="component" value="Unassembled WGS sequence"/>
</dbReference>
<organism evidence="8 9">
    <name type="scientific">Paraburkholderia caballeronis</name>
    <dbReference type="NCBI Taxonomy" id="416943"/>
    <lineage>
        <taxon>Bacteria</taxon>
        <taxon>Pseudomonadati</taxon>
        <taxon>Pseudomonadota</taxon>
        <taxon>Betaproteobacteria</taxon>
        <taxon>Burkholderiales</taxon>
        <taxon>Burkholderiaceae</taxon>
        <taxon>Paraburkholderia</taxon>
    </lineage>
</organism>
<sequence>MDVTLPSAYRTNYLPAAPRLPHPPPLRYTHAFPITETAMIGRIAGVLLEKNPPHLLVDCNGVGYEVDVPMSTFYNLPSNGEKVVLLTQMIVREDAHLLYGFGTAPERATFRELLKISGIGARMALAVLSGMSVHELSQAVTLQDAARLTRIPGIGKKTAERLLLELKGKLGADLGAMASAASASDHANDILNALLALGYSEKEALAAIKNVPAGTGVSEGIKLSLKALSKA</sequence>
<dbReference type="EMBL" id="FOAJ01000002">
    <property type="protein sequence ID" value="SEK57559.1"/>
    <property type="molecule type" value="Genomic_DNA"/>
</dbReference>
<dbReference type="InterPro" id="IPR000085">
    <property type="entry name" value="RuvA"/>
</dbReference>
<dbReference type="SUPFAM" id="SSF47781">
    <property type="entry name" value="RuvA domain 2-like"/>
    <property type="match status" value="1"/>
</dbReference>
<evidence type="ECO:0000256" key="4">
    <source>
        <dbReference type="ARBA" id="ARBA00023172"/>
    </source>
</evidence>
<dbReference type="InterPro" id="IPR003583">
    <property type="entry name" value="Hlx-hairpin-Hlx_DNA-bd_motif"/>
</dbReference>
<dbReference type="NCBIfam" id="TIGR00084">
    <property type="entry name" value="ruvA"/>
    <property type="match status" value="1"/>
</dbReference>
<dbReference type="InterPro" id="IPR011114">
    <property type="entry name" value="RuvA_C"/>
</dbReference>
<evidence type="ECO:0000256" key="3">
    <source>
        <dbReference type="ARBA" id="ARBA00023125"/>
    </source>
</evidence>
<keyword evidence="8" id="KW-0067">ATP-binding</keyword>
<dbReference type="GO" id="GO:0005524">
    <property type="term" value="F:ATP binding"/>
    <property type="evidence" value="ECO:0007669"/>
    <property type="project" value="InterPro"/>
</dbReference>
<keyword evidence="8" id="KW-0347">Helicase</keyword>
<dbReference type="GO" id="GO:0006281">
    <property type="term" value="P:DNA repair"/>
    <property type="evidence" value="ECO:0007669"/>
    <property type="project" value="UniProtKB-UniRule"/>
</dbReference>
<reference evidence="9" key="1">
    <citation type="submission" date="2016-10" db="EMBL/GenBank/DDBJ databases">
        <authorList>
            <person name="Varghese N."/>
            <person name="Submissions S."/>
        </authorList>
    </citation>
    <scope>NUCLEOTIDE SEQUENCE [LARGE SCALE GENOMIC DNA]</scope>
    <source>
        <strain evidence="9">LMG 26416</strain>
    </source>
</reference>
<evidence type="ECO:0000256" key="6">
    <source>
        <dbReference type="HAMAP-Rule" id="MF_00031"/>
    </source>
</evidence>
<proteinExistence type="inferred from homology"/>
<comment type="similarity">
    <text evidence="6">Belongs to the RuvA family.</text>
</comment>
<dbReference type="Gene3D" id="1.10.8.10">
    <property type="entry name" value="DNA helicase RuvA subunit, C-terminal domain"/>
    <property type="match status" value="1"/>
</dbReference>
<dbReference type="Gene3D" id="2.40.50.140">
    <property type="entry name" value="Nucleic acid-binding proteins"/>
    <property type="match status" value="1"/>
</dbReference>
<keyword evidence="8" id="KW-0378">Hydrolase</keyword>
<dbReference type="Pfam" id="PF07499">
    <property type="entry name" value="RuvA_C"/>
    <property type="match status" value="1"/>
</dbReference>
<dbReference type="AlphaFoldDB" id="A0A1H7I4V4"/>
<comment type="subunit">
    <text evidence="6">Homotetramer. Forms an RuvA(8)-RuvB(12)-Holliday junction (HJ) complex. HJ DNA is sandwiched between 2 RuvA tetramers; dsDNA enters through RuvA and exits via RuvB. An RuvB hexamer assembles on each DNA strand where it exits the tetramer. Each RuvB hexamer is contacted by two RuvA subunits (via domain III) on 2 adjacent RuvB subunits; this complex drives branch migration. In the full resolvosome a probable DNA-RuvA(4)-RuvB(12)-RuvC(2) complex forms which resolves the HJ.</text>
</comment>
<dbReference type="GO" id="GO:0048476">
    <property type="term" value="C:Holliday junction resolvase complex"/>
    <property type="evidence" value="ECO:0007669"/>
    <property type="project" value="UniProtKB-UniRule"/>
</dbReference>
<evidence type="ECO:0000313" key="9">
    <source>
        <dbReference type="Proteomes" id="UP000199120"/>
    </source>
</evidence>
<name>A0A1H7I4V4_9BURK</name>
<gene>
    <name evidence="6" type="primary">ruvA</name>
    <name evidence="8" type="ORF">SAMN05192542_102566</name>
</gene>
<dbReference type="GO" id="GO:0000400">
    <property type="term" value="F:four-way junction DNA binding"/>
    <property type="evidence" value="ECO:0007669"/>
    <property type="project" value="UniProtKB-UniRule"/>
</dbReference>
<feature type="region of interest" description="Domain I" evidence="6">
    <location>
        <begin position="39"/>
        <end position="102"/>
    </location>
</feature>
<feature type="domain" description="Helix-hairpin-helix DNA-binding motif class 1" evidence="7">
    <location>
        <begin position="146"/>
        <end position="165"/>
    </location>
</feature>
<comment type="function">
    <text evidence="6">The RuvA-RuvB-RuvC complex processes Holliday junction (HJ) DNA during genetic recombination and DNA repair, while the RuvA-RuvB complex plays an important role in the rescue of blocked DNA replication forks via replication fork reversal (RFR). RuvA specifically binds to HJ cruciform DNA, conferring on it an open structure. The RuvB hexamer acts as an ATP-dependent pump, pulling dsDNA into and through the RuvAB complex. HJ branch migration allows RuvC to scan DNA until it finds its consensus sequence, where it cleaves and resolves the cruciform DNA.</text>
</comment>
<keyword evidence="2 6" id="KW-0227">DNA damage</keyword>
<keyword evidence="8" id="KW-0547">Nucleotide-binding</keyword>
<evidence type="ECO:0000256" key="2">
    <source>
        <dbReference type="ARBA" id="ARBA00022763"/>
    </source>
</evidence>
<dbReference type="CDD" id="cd14332">
    <property type="entry name" value="UBA_RuvA_C"/>
    <property type="match status" value="1"/>
</dbReference>
<dbReference type="InterPro" id="IPR013849">
    <property type="entry name" value="DNA_helicase_Holl-junc_RuvA_I"/>
</dbReference>
<evidence type="ECO:0000313" key="8">
    <source>
        <dbReference type="EMBL" id="SEK57559.1"/>
    </source>
</evidence>
<dbReference type="GO" id="GO:0009378">
    <property type="term" value="F:four-way junction helicase activity"/>
    <property type="evidence" value="ECO:0007669"/>
    <property type="project" value="InterPro"/>
</dbReference>
<dbReference type="GO" id="GO:0009379">
    <property type="term" value="C:Holliday junction helicase complex"/>
    <property type="evidence" value="ECO:0007669"/>
    <property type="project" value="InterPro"/>
</dbReference>